<evidence type="ECO:0000313" key="3">
    <source>
        <dbReference type="Proteomes" id="UP000218399"/>
    </source>
</evidence>
<name>A0A2A2ED30_9BIFI</name>
<evidence type="ECO:0000256" key="1">
    <source>
        <dbReference type="SAM" id="SignalP"/>
    </source>
</evidence>
<organism evidence="2 3">
    <name type="scientific">Bifidobacterium criceti</name>
    <dbReference type="NCBI Taxonomy" id="1960969"/>
    <lineage>
        <taxon>Bacteria</taxon>
        <taxon>Bacillati</taxon>
        <taxon>Actinomycetota</taxon>
        <taxon>Actinomycetes</taxon>
        <taxon>Bifidobacteriales</taxon>
        <taxon>Bifidobacteriaceae</taxon>
        <taxon>Bifidobacterium</taxon>
    </lineage>
</organism>
<feature type="chain" id="PRO_5012968543" description="Lipoprotein" evidence="1">
    <location>
        <begin position="23"/>
        <end position="226"/>
    </location>
</feature>
<dbReference type="AlphaFoldDB" id="A0A2A2ED30"/>
<evidence type="ECO:0008006" key="4">
    <source>
        <dbReference type="Google" id="ProtNLM"/>
    </source>
</evidence>
<reference evidence="2 3" key="1">
    <citation type="journal article" date="2017" name="ISME J.">
        <title>Unveiling bifidobacterial biogeography across the mammalian branch of the tree of life.</title>
        <authorList>
            <person name="Milani C."/>
            <person name="Mangifesta M."/>
            <person name="Mancabelli L."/>
            <person name="Lugli G.A."/>
            <person name="James K."/>
            <person name="Duranti S."/>
            <person name="Turroni F."/>
            <person name="Ferrario C."/>
            <person name="Ossiprandi M.C."/>
            <person name="van Sinderen D."/>
            <person name="Ventura M."/>
        </authorList>
    </citation>
    <scope>NUCLEOTIDE SEQUENCE [LARGE SCALE GENOMIC DNA]</scope>
    <source>
        <strain evidence="3">Ham19E</strain>
    </source>
</reference>
<keyword evidence="3" id="KW-1185">Reference proteome</keyword>
<dbReference type="PROSITE" id="PS51257">
    <property type="entry name" value="PROKAR_LIPOPROTEIN"/>
    <property type="match status" value="1"/>
</dbReference>
<proteinExistence type="predicted"/>
<dbReference type="RefSeq" id="WP_095615627.1">
    <property type="nucleotide sequence ID" value="NZ_MVOH01000020.1"/>
</dbReference>
<comment type="caution">
    <text evidence="2">The sequence shown here is derived from an EMBL/GenBank/DDBJ whole genome shotgun (WGS) entry which is preliminary data.</text>
</comment>
<sequence>MTTRFAKAAALAAAALMVGAGAGCGNGAKDDGTWDAAHEDAVWNDHVKHTGAALTMEEFETTTWRASNGDMIMFHDTSEAWPHMEMPTTRGKDDHRSTLIPATVTDQSALMQFEFLQYADAKLDGAYYALSTSFPADPADMASGEWRTGDDGDLFVLAVNEDAHEGYRVRATGSELDVQCMTEDVKDAGCYNVMFKGLADDANGNDGILTLEYVNMGTGEDADGQR</sequence>
<dbReference type="EMBL" id="MVOH01000020">
    <property type="protein sequence ID" value="PAU66880.1"/>
    <property type="molecule type" value="Genomic_DNA"/>
</dbReference>
<protein>
    <recommendedName>
        <fullName evidence="4">Lipoprotein</fullName>
    </recommendedName>
</protein>
<dbReference type="OrthoDB" id="3229831at2"/>
<accession>A0A2A2ED30</accession>
<feature type="signal peptide" evidence="1">
    <location>
        <begin position="1"/>
        <end position="22"/>
    </location>
</feature>
<evidence type="ECO:0000313" key="2">
    <source>
        <dbReference type="EMBL" id="PAU66880.1"/>
    </source>
</evidence>
<gene>
    <name evidence="2" type="ORF">B1526_1662</name>
</gene>
<keyword evidence="1" id="KW-0732">Signal</keyword>
<dbReference type="Proteomes" id="UP000218399">
    <property type="component" value="Unassembled WGS sequence"/>
</dbReference>